<reference evidence="1" key="1">
    <citation type="submission" date="2010-02" db="EMBL/GenBank/DDBJ databases">
        <title>Sequencing and annotation of the Blastocystis hominis genome.</title>
        <authorList>
            <person name="Wincker P."/>
        </authorList>
    </citation>
    <scope>NUCLEOTIDE SEQUENCE</scope>
    <source>
        <strain evidence="1">Singapore isolate B</strain>
    </source>
</reference>
<dbReference type="InterPro" id="IPR023214">
    <property type="entry name" value="HAD_sf"/>
</dbReference>
<dbReference type="GO" id="GO:0008962">
    <property type="term" value="F:phosphatidylglycerophosphatase activity"/>
    <property type="evidence" value="ECO:0007669"/>
    <property type="project" value="InterPro"/>
</dbReference>
<dbReference type="GeneID" id="24921140"/>
<dbReference type="SUPFAM" id="SSF56784">
    <property type="entry name" value="HAD-like"/>
    <property type="match status" value="1"/>
</dbReference>
<dbReference type="Gene3D" id="3.40.50.1000">
    <property type="entry name" value="HAD superfamily/HAD-like"/>
    <property type="match status" value="1"/>
</dbReference>
<evidence type="ECO:0000313" key="2">
    <source>
        <dbReference type="Proteomes" id="UP000008312"/>
    </source>
</evidence>
<dbReference type="Pfam" id="PF09419">
    <property type="entry name" value="PGP_phosphatase"/>
    <property type="match status" value="1"/>
</dbReference>
<evidence type="ECO:0000313" key="1">
    <source>
        <dbReference type="EMBL" id="CBK24347.2"/>
    </source>
</evidence>
<organism evidence="1">
    <name type="scientific">Blastocystis hominis</name>
    <dbReference type="NCBI Taxonomy" id="12968"/>
    <lineage>
        <taxon>Eukaryota</taxon>
        <taxon>Sar</taxon>
        <taxon>Stramenopiles</taxon>
        <taxon>Bigyra</taxon>
        <taxon>Opalozoa</taxon>
        <taxon>Opalinata</taxon>
        <taxon>Blastocystidae</taxon>
        <taxon>Blastocystis</taxon>
    </lineage>
</organism>
<dbReference type="InterPro" id="IPR036412">
    <property type="entry name" value="HAD-like_sf"/>
</dbReference>
<dbReference type="NCBIfam" id="TIGR01668">
    <property type="entry name" value="YqeG_hyp_ppase"/>
    <property type="match status" value="1"/>
</dbReference>
<dbReference type="InterPro" id="IPR010021">
    <property type="entry name" value="PGPP1/Gep4"/>
</dbReference>
<dbReference type="RefSeq" id="XP_012898395.1">
    <property type="nucleotide sequence ID" value="XM_013042941.1"/>
</dbReference>
<dbReference type="AlphaFoldDB" id="D8M8F8"/>
<proteinExistence type="predicted"/>
<protein>
    <submittedName>
        <fullName evidence="1">Uncharacterized protein</fullName>
    </submittedName>
</protein>
<keyword evidence="2" id="KW-1185">Reference proteome</keyword>
<dbReference type="EMBL" id="FN668683">
    <property type="protein sequence ID" value="CBK24347.2"/>
    <property type="molecule type" value="Genomic_DNA"/>
</dbReference>
<accession>D8M8F8</accession>
<dbReference type="Proteomes" id="UP000008312">
    <property type="component" value="Unassembled WGS sequence"/>
</dbReference>
<gene>
    <name evidence="1" type="ORF">GSBLH_T00004095001</name>
</gene>
<sequence>MECTKTARPVRCRVLEFEAFLKFFLVARRSASFSPCSRLHLLPISRLLGKTRCFRVIGSLKKCGVKAVIFDKDNTLTPPYSFVMNKNIDSAVRECQKLFGYDKVVIFSNSAGSDDDKGYLHAEAIEEELGIRVIRHKQKKPDGLLETVSLWPGVSAREVMMVGDRYLTDIYGGNLYGMLTVCVGIFTEENDNKGAILVLFLVIWLCNV</sequence>
<dbReference type="InterPro" id="IPR027706">
    <property type="entry name" value="PGP_Pase"/>
</dbReference>
<dbReference type="OrthoDB" id="198652at2759"/>
<name>D8M8F8_BLAHO</name>
<dbReference type="InParanoid" id="D8M8F8"/>